<dbReference type="Proteomes" id="UP000226192">
    <property type="component" value="Unassembled WGS sequence"/>
</dbReference>
<dbReference type="OrthoDB" id="1738954at2759"/>
<name>A0A2C5YK88_9HYPO</name>
<evidence type="ECO:0000256" key="8">
    <source>
        <dbReference type="PIRSR" id="PIRSR630616-3"/>
    </source>
</evidence>
<evidence type="ECO:0000259" key="10">
    <source>
        <dbReference type="PROSITE" id="PS50011"/>
    </source>
</evidence>
<keyword evidence="4" id="KW-0418">Kinase</keyword>
<sequence length="608" mass="68257">MSTIQQIKNLIRHGKQARAANFNEEPQRKPSPSQAAVQDRSMPTEPPHGQLPMHKDPLNAYSEAPGDAHVRAAQAGHAAAHHVEPAQIMHNKAAPKTKRVDQAELHAIVAEENAVKSKFPRYPGLERWELLEKMGDGAFSNVYRARDLQGDMGQVAIKVVRKYEMNSMQGNKHLHPDFHKVPKAAERSNILKEVQIMRQLDHPNIIKLIEFSESKQYYYIVLELAPGGELFHQIVRLTYFSEELSRHVIVRVAKALEYLHEERGVVHRDIKPENILFNPIPFVPSKHPKPRQPGDEDKVDEGEFIPGQGAGGIGEIKIADFGLSKIVWENQTMTPCGTVGYTAPEIVKDERYSKSVDMWALGCVLYTLLCGFPPFYDESIEVLTEKVAKGQYTFLSPWWDDISTSAKDLITHLLTVDPHKRYTIKEFLAHPWIRASGPTPRDEKKNPDVRRAINMTKFDEAGKRYDFRSPGAVNLREVFDVSYAVHRQEEEGKMRQQMGTAAGTGKPLGNLAEEEEDEEGMQVDQGAGQQHEATHALEQSMRKANLRDANNAQARDGSKGYGQHSAAVTAAARQQVRDRNRQKGPFELNLDNATLLGKRGKKVPATGA</sequence>
<feature type="binding site" evidence="7">
    <location>
        <begin position="273"/>
        <end position="274"/>
    </location>
    <ligand>
        <name>ATP</name>
        <dbReference type="ChEBI" id="CHEBI:30616"/>
    </ligand>
</feature>
<dbReference type="STRING" id="1399860.A0A2C5YK88"/>
<keyword evidence="3 7" id="KW-0547">Nucleotide-binding</keyword>
<dbReference type="PANTHER" id="PTHR24350">
    <property type="entry name" value="SERINE/THREONINE-PROTEIN KINASE IAL-RELATED"/>
    <property type="match status" value="1"/>
</dbReference>
<dbReference type="InterPro" id="IPR030616">
    <property type="entry name" value="Aur-like"/>
</dbReference>
<evidence type="ECO:0000256" key="2">
    <source>
        <dbReference type="ARBA" id="ARBA00022679"/>
    </source>
</evidence>
<feature type="cross-link" description="Glycyl lysine isopeptide (Lys-Gly) (interchain with G-Cter in SUMO2)" evidence="8">
    <location>
        <position position="271"/>
    </location>
</feature>
<evidence type="ECO:0000256" key="6">
    <source>
        <dbReference type="PIRSR" id="PIRSR630616-1"/>
    </source>
</evidence>
<dbReference type="GO" id="GO:0005524">
    <property type="term" value="F:ATP binding"/>
    <property type="evidence" value="ECO:0007669"/>
    <property type="project" value="UniProtKB-KW"/>
</dbReference>
<dbReference type="Gene3D" id="3.30.200.20">
    <property type="entry name" value="Phosphorylase Kinase, domain 1"/>
    <property type="match status" value="1"/>
</dbReference>
<dbReference type="CDD" id="cd14096">
    <property type="entry name" value="STKc_RCK1-like"/>
    <property type="match status" value="1"/>
</dbReference>
<feature type="binding site" evidence="7">
    <location>
        <begin position="223"/>
        <end position="225"/>
    </location>
    <ligand>
        <name>ATP</name>
        <dbReference type="ChEBI" id="CHEBI:30616"/>
    </ligand>
</feature>
<evidence type="ECO:0000256" key="3">
    <source>
        <dbReference type="ARBA" id="ARBA00022741"/>
    </source>
</evidence>
<dbReference type="GO" id="GO:0004674">
    <property type="term" value="F:protein serine/threonine kinase activity"/>
    <property type="evidence" value="ECO:0007669"/>
    <property type="project" value="UniProtKB-KW"/>
</dbReference>
<organism evidence="11 12">
    <name type="scientific">Ophiocordyceps australis</name>
    <dbReference type="NCBI Taxonomy" id="1399860"/>
    <lineage>
        <taxon>Eukaryota</taxon>
        <taxon>Fungi</taxon>
        <taxon>Dikarya</taxon>
        <taxon>Ascomycota</taxon>
        <taxon>Pezizomycotina</taxon>
        <taxon>Sordariomycetes</taxon>
        <taxon>Hypocreomycetidae</taxon>
        <taxon>Hypocreales</taxon>
        <taxon>Ophiocordycipitaceae</taxon>
        <taxon>Ophiocordyceps</taxon>
    </lineage>
</organism>
<evidence type="ECO:0000313" key="11">
    <source>
        <dbReference type="EMBL" id="PHH67341.1"/>
    </source>
</evidence>
<dbReference type="FunFam" id="3.30.200.20:FF:000425">
    <property type="entry name" value="Putative calcium/calmodulin-dependent protein kinase"/>
    <property type="match status" value="1"/>
</dbReference>
<dbReference type="EMBL" id="NJET01000001">
    <property type="protein sequence ID" value="PHH67341.1"/>
    <property type="molecule type" value="Genomic_DNA"/>
</dbReference>
<gene>
    <name evidence="11" type="ORF">CDD81_106</name>
</gene>
<evidence type="ECO:0000313" key="12">
    <source>
        <dbReference type="Proteomes" id="UP000226192"/>
    </source>
</evidence>
<dbReference type="InterPro" id="IPR011009">
    <property type="entry name" value="Kinase-like_dom_sf"/>
</dbReference>
<reference evidence="11 12" key="1">
    <citation type="submission" date="2017-06" db="EMBL/GenBank/DDBJ databases">
        <title>Ant-infecting Ophiocordyceps genomes reveal a high diversity of potential behavioral manipulation genes and a possible major role for enterotoxins.</title>
        <authorList>
            <person name="De Bekker C."/>
            <person name="Evans H.C."/>
            <person name="Brachmann A."/>
            <person name="Hughes D.P."/>
        </authorList>
    </citation>
    <scope>NUCLEOTIDE SEQUENCE [LARGE SCALE GENOMIC DNA]</scope>
    <source>
        <strain evidence="11 12">Map64</strain>
    </source>
</reference>
<evidence type="ECO:0000256" key="5">
    <source>
        <dbReference type="ARBA" id="ARBA00022840"/>
    </source>
</evidence>
<keyword evidence="2" id="KW-0808">Transferase</keyword>
<feature type="region of interest" description="Disordered" evidence="9">
    <location>
        <begin position="551"/>
        <end position="608"/>
    </location>
</feature>
<feature type="binding site" evidence="7">
    <location>
        <position position="158"/>
    </location>
    <ligand>
        <name>ATP</name>
        <dbReference type="ChEBI" id="CHEBI:30616"/>
    </ligand>
</feature>
<feature type="active site" description="Proton acceptor" evidence="6">
    <location>
        <position position="269"/>
    </location>
</feature>
<keyword evidence="5 7" id="KW-0067">ATP-binding</keyword>
<evidence type="ECO:0000256" key="9">
    <source>
        <dbReference type="SAM" id="MobiDB-lite"/>
    </source>
</evidence>
<feature type="binding site" evidence="7">
    <location>
        <position position="320"/>
    </location>
    <ligand>
        <name>ATP</name>
        <dbReference type="ChEBI" id="CHEBI:30616"/>
    </ligand>
</feature>
<feature type="domain" description="Protein kinase" evidence="10">
    <location>
        <begin position="128"/>
        <end position="433"/>
    </location>
</feature>
<dbReference type="InterPro" id="IPR008271">
    <property type="entry name" value="Ser/Thr_kinase_AS"/>
</dbReference>
<dbReference type="PROSITE" id="PS00108">
    <property type="entry name" value="PROTEIN_KINASE_ST"/>
    <property type="match status" value="1"/>
</dbReference>
<keyword evidence="12" id="KW-1185">Reference proteome</keyword>
<dbReference type="Pfam" id="PF00069">
    <property type="entry name" value="Pkinase"/>
    <property type="match status" value="1"/>
</dbReference>
<keyword evidence="1" id="KW-0723">Serine/threonine-protein kinase</keyword>
<feature type="region of interest" description="Disordered" evidence="9">
    <location>
        <begin position="1"/>
        <end position="55"/>
    </location>
</feature>
<evidence type="ECO:0000256" key="1">
    <source>
        <dbReference type="ARBA" id="ARBA00022527"/>
    </source>
</evidence>
<accession>A0A2C5YK88</accession>
<dbReference type="InterPro" id="IPR000719">
    <property type="entry name" value="Prot_kinase_dom"/>
</dbReference>
<feature type="region of interest" description="Disordered" evidence="9">
    <location>
        <begin position="513"/>
        <end position="534"/>
    </location>
</feature>
<evidence type="ECO:0000256" key="7">
    <source>
        <dbReference type="PIRSR" id="PIRSR630616-2"/>
    </source>
</evidence>
<dbReference type="Gene3D" id="1.10.510.10">
    <property type="entry name" value="Transferase(Phosphotransferase) domain 1"/>
    <property type="match status" value="1"/>
</dbReference>
<protein>
    <recommendedName>
        <fullName evidence="10">Protein kinase domain-containing protein</fullName>
    </recommendedName>
</protein>
<evidence type="ECO:0000256" key="4">
    <source>
        <dbReference type="ARBA" id="ARBA00022777"/>
    </source>
</evidence>
<comment type="caution">
    <text evidence="11">The sequence shown here is derived from an EMBL/GenBank/DDBJ whole genome shotgun (WGS) entry which is preliminary data.</text>
</comment>
<dbReference type="PROSITE" id="PS50011">
    <property type="entry name" value="PROTEIN_KINASE_DOM"/>
    <property type="match status" value="1"/>
</dbReference>
<dbReference type="SUPFAM" id="SSF56112">
    <property type="entry name" value="Protein kinase-like (PK-like)"/>
    <property type="match status" value="1"/>
</dbReference>
<dbReference type="AlphaFoldDB" id="A0A2C5YK88"/>
<dbReference type="SMART" id="SM00220">
    <property type="entry name" value="S_TKc"/>
    <property type="match status" value="1"/>
</dbReference>
<proteinExistence type="predicted"/>